<feature type="coiled-coil region" evidence="1">
    <location>
        <begin position="187"/>
        <end position="234"/>
    </location>
</feature>
<gene>
    <name evidence="4" type="ORF">H9650_15665</name>
</gene>
<keyword evidence="2" id="KW-1133">Transmembrane helix</keyword>
<evidence type="ECO:0000256" key="1">
    <source>
        <dbReference type="SAM" id="Coils"/>
    </source>
</evidence>
<feature type="transmembrane region" description="Helical" evidence="2">
    <location>
        <begin position="452"/>
        <end position="472"/>
    </location>
</feature>
<keyword evidence="2" id="KW-0472">Membrane</keyword>
<keyword evidence="1" id="KW-0175">Coiled coil</keyword>
<dbReference type="InterPro" id="IPR027417">
    <property type="entry name" value="P-loop_NTPase"/>
</dbReference>
<comment type="caution">
    <text evidence="4">The sequence shown here is derived from an EMBL/GenBank/DDBJ whole genome shotgun (WGS) entry which is preliminary data.</text>
</comment>
<evidence type="ECO:0000313" key="5">
    <source>
        <dbReference type="Proteomes" id="UP000640786"/>
    </source>
</evidence>
<reference evidence="4 5" key="1">
    <citation type="submission" date="2020-08" db="EMBL/GenBank/DDBJ databases">
        <title>A Genomic Blueprint of the Chicken Gut Microbiome.</title>
        <authorList>
            <person name="Gilroy R."/>
            <person name="Ravi A."/>
            <person name="Getino M."/>
            <person name="Pursley I."/>
            <person name="Horton D.L."/>
            <person name="Alikhan N.-F."/>
            <person name="Baker D."/>
            <person name="Gharbi K."/>
            <person name="Hall N."/>
            <person name="Watson M."/>
            <person name="Adriaenssens E.M."/>
            <person name="Foster-Nyarko E."/>
            <person name="Jarju S."/>
            <person name="Secka A."/>
            <person name="Antonio M."/>
            <person name="Oren A."/>
            <person name="Chaudhuri R."/>
            <person name="La Ragione R.M."/>
            <person name="Hildebrand F."/>
            <person name="Pallen M.J."/>
        </authorList>
    </citation>
    <scope>NUCLEOTIDE SEQUENCE [LARGE SCALE GENOMIC DNA]</scope>
    <source>
        <strain evidence="4 5">Sa2BUA9</strain>
    </source>
</reference>
<proteinExistence type="predicted"/>
<dbReference type="PANTHER" id="PTHR41259:SF1">
    <property type="entry name" value="DOUBLE-STRAND BREAK REPAIR RAD50 ATPASE, PUTATIVE-RELATED"/>
    <property type="match status" value="1"/>
</dbReference>
<name>A0ABR8RCP8_9BACI</name>
<dbReference type="PANTHER" id="PTHR41259">
    <property type="entry name" value="DOUBLE-STRAND BREAK REPAIR RAD50 ATPASE, PUTATIVE-RELATED"/>
    <property type="match status" value="1"/>
</dbReference>
<dbReference type="Proteomes" id="UP000640786">
    <property type="component" value="Unassembled WGS sequence"/>
</dbReference>
<keyword evidence="2" id="KW-0812">Transmembrane</keyword>
<dbReference type="Pfam" id="PF13514">
    <property type="entry name" value="AAA_27"/>
    <property type="match status" value="1"/>
</dbReference>
<dbReference type="EMBL" id="JACSQO010000009">
    <property type="protein sequence ID" value="MBD7945548.1"/>
    <property type="molecule type" value="Genomic_DNA"/>
</dbReference>
<sequence>MKIEKLHIYGFGKHENIEVELHKGINVFFGENEAGKSTIQQFILHILFGFPQRNAQLLRYEPRSNTTYGGKIQIQSDEGKRVVIERVKGKASGDVTLFFEDGTRGGEKELSTILHSYSRVDFEAIFSFSLLQLQGFEKMTEEELTRTLLSSGTTGMDTLSNVENQFAKEMGELYKPTGRKPLINQKLEELRQLESGWKEQMEQVEKYEPSIQRLNEIEQLLSEMIEREKELAGQLQNYSRWKQLKPLKIAEIELIEELDKLPIQLFPPEGIRRYEAIKDKQTNTQIAAEQLNQELQLTVHATETISPEKLNEIQGFLSQESHWHQLRAKRVQLEEEQNKTLQQQMQQLSLIGMEWEKSLVSIIDADMSMQQEDRLVTMLQEQEQLDHQHQQESRLLNLKKQDSEQLQKKIQESKRSRSSSSGQGNATGILFSVIGFILVIGVIFSFLASNWFIALLAIIISVVVYGGFKLLVRGLNKENDVRQYTSLLENELSGLTEQITQLEETIIEIEQRKRDLKQRVSVFLKKYHINEELSPNLLTDLFNRLRMIQDYQIQLDQMEGKLEEVSRSLRDLKNRAQHLTNFQLADDLLFHQLREIYLSEKKKLEEEQTTINKITKLKEKLKELQLLLKAQDQQMTLLFQETGVTTESDYYQAHLVSQKRATLERELEQVRIQLGDSQVGIDDFEEGFEETARKALNEMKEKSQVLLEEKASLLYETSRLLENEKQSEKLQELEEKKSELYELVKKWAAYKTVTEAIKQTLLQLKEERLPEVLEKAKCYFRILTNESYEQLEFTPDGLFEAVKPSGERFKIAELSQATKEQAYIALRISLAVSLKNKISFPIILDDPFVHFDRNRLKQVVQLMQELQDEHQLLYFTCHEHMRLSWNEAHIIEVATLQVGSGGVLR</sequence>
<feature type="domain" description="YhaN AAA" evidence="3">
    <location>
        <begin position="1"/>
        <end position="203"/>
    </location>
</feature>
<feature type="transmembrane region" description="Helical" evidence="2">
    <location>
        <begin position="424"/>
        <end position="446"/>
    </location>
</feature>
<feature type="coiled-coil region" evidence="1">
    <location>
        <begin position="548"/>
        <end position="743"/>
    </location>
</feature>
<organism evidence="4 5">
    <name type="scientific">Psychrobacillus faecigallinarum</name>
    <dbReference type="NCBI Taxonomy" id="2762235"/>
    <lineage>
        <taxon>Bacteria</taxon>
        <taxon>Bacillati</taxon>
        <taxon>Bacillota</taxon>
        <taxon>Bacilli</taxon>
        <taxon>Bacillales</taxon>
        <taxon>Bacillaceae</taxon>
        <taxon>Psychrobacillus</taxon>
    </lineage>
</organism>
<accession>A0ABR8RCP8</accession>
<dbReference type="RefSeq" id="WP_191697594.1">
    <property type="nucleotide sequence ID" value="NZ_JACSQO010000009.1"/>
</dbReference>
<evidence type="ECO:0000256" key="2">
    <source>
        <dbReference type="SAM" id="Phobius"/>
    </source>
</evidence>
<keyword evidence="5" id="KW-1185">Reference proteome</keyword>
<protein>
    <submittedName>
        <fullName evidence="4">AAA family ATPase</fullName>
    </submittedName>
</protein>
<dbReference type="Gene3D" id="3.40.50.300">
    <property type="entry name" value="P-loop containing nucleotide triphosphate hydrolases"/>
    <property type="match status" value="2"/>
</dbReference>
<dbReference type="SUPFAM" id="SSF52540">
    <property type="entry name" value="P-loop containing nucleoside triphosphate hydrolases"/>
    <property type="match status" value="1"/>
</dbReference>
<feature type="coiled-coil region" evidence="1">
    <location>
        <begin position="485"/>
        <end position="519"/>
    </location>
</feature>
<evidence type="ECO:0000259" key="3">
    <source>
        <dbReference type="Pfam" id="PF13514"/>
    </source>
</evidence>
<evidence type="ECO:0000313" key="4">
    <source>
        <dbReference type="EMBL" id="MBD7945548.1"/>
    </source>
</evidence>
<dbReference type="InterPro" id="IPR038734">
    <property type="entry name" value="YhaN_AAA"/>
</dbReference>